<dbReference type="InterPro" id="IPR028847">
    <property type="entry name" value="CENP-W"/>
</dbReference>
<dbReference type="GO" id="GO:0046982">
    <property type="term" value="F:protein heterodimerization activity"/>
    <property type="evidence" value="ECO:0007669"/>
    <property type="project" value="InterPro"/>
</dbReference>
<dbReference type="Pfam" id="PF15510">
    <property type="entry name" value="CENP-W"/>
    <property type="match status" value="1"/>
</dbReference>
<organism evidence="8 9">
    <name type="scientific">Scyliorhinus torazame</name>
    <name type="common">Cloudy catshark</name>
    <name type="synonym">Catulus torazame</name>
    <dbReference type="NCBI Taxonomy" id="75743"/>
    <lineage>
        <taxon>Eukaryota</taxon>
        <taxon>Metazoa</taxon>
        <taxon>Chordata</taxon>
        <taxon>Craniata</taxon>
        <taxon>Vertebrata</taxon>
        <taxon>Chondrichthyes</taxon>
        <taxon>Elasmobranchii</taxon>
        <taxon>Galeomorphii</taxon>
        <taxon>Galeoidea</taxon>
        <taxon>Carcharhiniformes</taxon>
        <taxon>Scyliorhinidae</taxon>
        <taxon>Scyliorhinus</taxon>
    </lineage>
</organism>
<dbReference type="STRING" id="75743.A0A401NZY5"/>
<dbReference type="InterPro" id="IPR009072">
    <property type="entry name" value="Histone-fold"/>
</dbReference>
<proteinExistence type="inferred from homology"/>
<dbReference type="GO" id="GO:0005654">
    <property type="term" value="C:nucleoplasm"/>
    <property type="evidence" value="ECO:0007669"/>
    <property type="project" value="TreeGrafter"/>
</dbReference>
<dbReference type="OrthoDB" id="2543597at2759"/>
<dbReference type="InterPro" id="IPR052484">
    <property type="entry name" value="CENP-W/WIP1"/>
</dbReference>
<keyword evidence="6" id="KW-0137">Centromere</keyword>
<evidence type="ECO:0000256" key="2">
    <source>
        <dbReference type="ARBA" id="ARBA00004629"/>
    </source>
</evidence>
<evidence type="ECO:0000256" key="3">
    <source>
        <dbReference type="ARBA" id="ARBA00022454"/>
    </source>
</evidence>
<dbReference type="CDD" id="cd13732">
    <property type="entry name" value="HFD_CENP-W"/>
    <property type="match status" value="1"/>
</dbReference>
<dbReference type="PANTHER" id="PTHR34832">
    <property type="entry name" value="CENTROMERE PROTEIN W"/>
    <property type="match status" value="1"/>
</dbReference>
<dbReference type="PANTHER" id="PTHR34832:SF1">
    <property type="entry name" value="CENTROMERE PROTEIN W"/>
    <property type="match status" value="1"/>
</dbReference>
<dbReference type="GO" id="GO:0000278">
    <property type="term" value="P:mitotic cell cycle"/>
    <property type="evidence" value="ECO:0007669"/>
    <property type="project" value="InterPro"/>
</dbReference>
<dbReference type="GO" id="GO:0007059">
    <property type="term" value="P:chromosome segregation"/>
    <property type="evidence" value="ECO:0007669"/>
    <property type="project" value="TreeGrafter"/>
</dbReference>
<evidence type="ECO:0000256" key="4">
    <source>
        <dbReference type="ARBA" id="ARBA00022838"/>
    </source>
</evidence>
<comment type="caution">
    <text evidence="8">The sequence shown here is derived from an EMBL/GenBank/DDBJ whole genome shotgun (WGS) entry which is preliminary data.</text>
</comment>
<evidence type="ECO:0000256" key="5">
    <source>
        <dbReference type="ARBA" id="ARBA00023242"/>
    </source>
</evidence>
<evidence type="ECO:0000256" key="6">
    <source>
        <dbReference type="ARBA" id="ARBA00023328"/>
    </source>
</evidence>
<dbReference type="Proteomes" id="UP000288216">
    <property type="component" value="Unassembled WGS sequence"/>
</dbReference>
<name>A0A401NZY5_SCYTO</name>
<dbReference type="GO" id="GO:0000776">
    <property type="term" value="C:kinetochore"/>
    <property type="evidence" value="ECO:0007669"/>
    <property type="project" value="UniProtKB-KW"/>
</dbReference>
<evidence type="ECO:0008006" key="10">
    <source>
        <dbReference type="Google" id="ProtNLM"/>
    </source>
</evidence>
<dbReference type="GO" id="GO:0051382">
    <property type="term" value="P:kinetochore assembly"/>
    <property type="evidence" value="ECO:0007669"/>
    <property type="project" value="InterPro"/>
</dbReference>
<keyword evidence="9" id="KW-1185">Reference proteome</keyword>
<dbReference type="EMBL" id="BFAA01002933">
    <property type="protein sequence ID" value="GCB66410.1"/>
    <property type="molecule type" value="Genomic_DNA"/>
</dbReference>
<gene>
    <name evidence="8" type="ORF">scyTo_0007874</name>
</gene>
<keyword evidence="3" id="KW-0158">Chromosome</keyword>
<dbReference type="Gene3D" id="1.10.20.10">
    <property type="entry name" value="Histone, subunit A"/>
    <property type="match status" value="1"/>
</dbReference>
<protein>
    <recommendedName>
        <fullName evidence="10">Centromere protein W</fullName>
    </recommendedName>
</protein>
<evidence type="ECO:0000256" key="1">
    <source>
        <dbReference type="ARBA" id="ARBA00004123"/>
    </source>
</evidence>
<evidence type="ECO:0000256" key="7">
    <source>
        <dbReference type="ARBA" id="ARBA00038432"/>
    </source>
</evidence>
<evidence type="ECO:0000313" key="8">
    <source>
        <dbReference type="EMBL" id="GCB66410.1"/>
    </source>
</evidence>
<accession>A0A401NZY5</accession>
<reference evidence="8 9" key="1">
    <citation type="journal article" date="2018" name="Nat. Ecol. Evol.">
        <title>Shark genomes provide insights into elasmobranch evolution and the origin of vertebrates.</title>
        <authorList>
            <person name="Hara Y"/>
            <person name="Yamaguchi K"/>
            <person name="Onimaru K"/>
            <person name="Kadota M"/>
            <person name="Koyanagi M"/>
            <person name="Keeley SD"/>
            <person name="Tatsumi K"/>
            <person name="Tanaka K"/>
            <person name="Motone F"/>
            <person name="Kageyama Y"/>
            <person name="Nozu R"/>
            <person name="Adachi N"/>
            <person name="Nishimura O"/>
            <person name="Nakagawa R"/>
            <person name="Tanegashima C"/>
            <person name="Kiyatake I"/>
            <person name="Matsumoto R"/>
            <person name="Murakumo K"/>
            <person name="Nishida K"/>
            <person name="Terakita A"/>
            <person name="Kuratani S"/>
            <person name="Sato K"/>
            <person name="Hyodo S Kuraku.S."/>
        </authorList>
    </citation>
    <scope>NUCLEOTIDE SEQUENCE [LARGE SCALE GENOMIC DNA]</scope>
</reference>
<comment type="similarity">
    <text evidence="7">Belongs to the CENP-W/WIP1 family.</text>
</comment>
<sequence>MVHRAVPRSSLLSLLKKHKPQLRHSKDVHIMVHLDCLLFLHRLAVEARTKAVESKSSTIQPNNVKEVAKAILKKSRG</sequence>
<keyword evidence="4" id="KW-0995">Kinetochore</keyword>
<dbReference type="SUPFAM" id="SSF47113">
    <property type="entry name" value="Histone-fold"/>
    <property type="match status" value="1"/>
</dbReference>
<dbReference type="OMA" id="IKVHHVK"/>
<dbReference type="AlphaFoldDB" id="A0A401NZY5"/>
<keyword evidence="5" id="KW-0539">Nucleus</keyword>
<evidence type="ECO:0000313" key="9">
    <source>
        <dbReference type="Proteomes" id="UP000288216"/>
    </source>
</evidence>
<comment type="subcellular location">
    <subcellularLocation>
        <location evidence="2">Chromosome</location>
        <location evidence="2">Centromere</location>
        <location evidence="2">Kinetochore</location>
    </subcellularLocation>
    <subcellularLocation>
        <location evidence="1">Nucleus</location>
    </subcellularLocation>
</comment>
<dbReference type="GO" id="GO:0003677">
    <property type="term" value="F:DNA binding"/>
    <property type="evidence" value="ECO:0007669"/>
    <property type="project" value="InterPro"/>
</dbReference>